<dbReference type="AlphaFoldDB" id="A0AAX6MZB2"/>
<comment type="caution">
    <text evidence="2">The sequence shown here is derived from an EMBL/GenBank/DDBJ whole genome shotgun (WGS) entry which is preliminary data.</text>
</comment>
<dbReference type="GO" id="GO:0033167">
    <property type="term" value="C:ARC complex"/>
    <property type="evidence" value="ECO:0007669"/>
    <property type="project" value="InterPro"/>
</dbReference>
<accession>A0AAX6MZB2</accession>
<proteinExistence type="predicted"/>
<sequence length="504" mass="56566">MATSMSQPTGGQSDVQSDKGTTAEADVVNLSPNTERSELSGDQNATKNPLPATQGDTDSANVEEADTAIDGGVQLGTEPEVKKKKKKSKKKGAAGRKNVTGFEEFYADTPTTPAEAAKEKKEIYNASRSFAERIEECIQRYRASRRMNSERAMLFNKYLWLGGIDSSPRQFTGFAEDREALEGKDPDEIRQMTATDFVGGSGPRFYNPLEPEHWFVDFEGIVKCFLSRVVPTIYMYDEAAILQASNLVKNFLNYVLMHDVCPEYTFDIMAARRICDAAPFELRMVHELIISLPGVFNTIAHSLFSDRQVDKLDVPDHYDKLIAFRVTVFSSALDQKFKRQLIDSDPTTIHVIDTKEETYEVVDIIMPRQQDIQMVTEKLEETGHSGKGKPAGILVLKPSIIDFGFNNLPRPDQVDFSSAELEDYLLEDELLDKFDKGMKIRAIVCELNIGIRFIKAVKDVRVSFDLFLPQILMENWKDPGPATRPPPSASNPNLDEKVMTDDDD</sequence>
<feature type="compositionally biased region" description="Polar residues" evidence="1">
    <location>
        <begin position="30"/>
        <end position="47"/>
    </location>
</feature>
<feature type="compositionally biased region" description="Basic and acidic residues" evidence="1">
    <location>
        <begin position="494"/>
        <end position="504"/>
    </location>
</feature>
<feature type="region of interest" description="Disordered" evidence="1">
    <location>
        <begin position="477"/>
        <end position="504"/>
    </location>
</feature>
<feature type="compositionally biased region" description="Polar residues" evidence="1">
    <location>
        <begin position="1"/>
        <end position="20"/>
    </location>
</feature>
<evidence type="ECO:0000313" key="2">
    <source>
        <dbReference type="EMBL" id="KAK6957531.1"/>
    </source>
</evidence>
<evidence type="ECO:0000313" key="3">
    <source>
        <dbReference type="Proteomes" id="UP001369815"/>
    </source>
</evidence>
<feature type="compositionally biased region" description="Basic residues" evidence="1">
    <location>
        <begin position="82"/>
        <end position="94"/>
    </location>
</feature>
<protein>
    <submittedName>
        <fullName evidence="2">Uncharacterized protein</fullName>
    </submittedName>
</protein>
<dbReference type="InterPro" id="IPR018606">
    <property type="entry name" value="Arb1"/>
</dbReference>
<dbReference type="EMBL" id="JBANMG010000001">
    <property type="protein sequence ID" value="KAK6957531.1"/>
    <property type="molecule type" value="Genomic_DNA"/>
</dbReference>
<name>A0AAX6MZB2_9PEZI</name>
<dbReference type="Pfam" id="PF09692">
    <property type="entry name" value="Arb1"/>
    <property type="match status" value="1"/>
</dbReference>
<dbReference type="Proteomes" id="UP001369815">
    <property type="component" value="Unassembled WGS sequence"/>
</dbReference>
<organism evidence="2 3">
    <name type="scientific">Daldinia eschscholtzii</name>
    <dbReference type="NCBI Taxonomy" id="292717"/>
    <lineage>
        <taxon>Eukaryota</taxon>
        <taxon>Fungi</taxon>
        <taxon>Dikarya</taxon>
        <taxon>Ascomycota</taxon>
        <taxon>Pezizomycotina</taxon>
        <taxon>Sordariomycetes</taxon>
        <taxon>Xylariomycetidae</taxon>
        <taxon>Xylariales</taxon>
        <taxon>Hypoxylaceae</taxon>
        <taxon>Daldinia</taxon>
    </lineage>
</organism>
<reference evidence="2 3" key="1">
    <citation type="journal article" date="2024" name="Front Chem Biol">
        <title>Unveiling the potential of Daldinia eschscholtzii MFLUCC 19-0629 through bioactivity and bioinformatics studies for enhanced sustainable agriculture production.</title>
        <authorList>
            <person name="Brooks S."/>
            <person name="Weaver J.A."/>
            <person name="Klomchit A."/>
            <person name="Alharthi S.A."/>
            <person name="Onlamun T."/>
            <person name="Nurani R."/>
            <person name="Vong T.K."/>
            <person name="Alberti F."/>
            <person name="Greco C."/>
        </authorList>
    </citation>
    <scope>NUCLEOTIDE SEQUENCE [LARGE SCALE GENOMIC DNA]</scope>
    <source>
        <strain evidence="2">MFLUCC 19-0629</strain>
    </source>
</reference>
<dbReference type="GO" id="GO:0031047">
    <property type="term" value="P:regulatory ncRNA-mediated gene silencing"/>
    <property type="evidence" value="ECO:0007669"/>
    <property type="project" value="InterPro"/>
</dbReference>
<evidence type="ECO:0000256" key="1">
    <source>
        <dbReference type="SAM" id="MobiDB-lite"/>
    </source>
</evidence>
<gene>
    <name evidence="2" type="ORF">Daesc_000318</name>
</gene>
<feature type="region of interest" description="Disordered" evidence="1">
    <location>
        <begin position="1"/>
        <end position="95"/>
    </location>
</feature>
<keyword evidence="3" id="KW-1185">Reference proteome</keyword>